<evidence type="ECO:0000313" key="1">
    <source>
        <dbReference type="EMBL" id="KKM73917.1"/>
    </source>
</evidence>
<comment type="caution">
    <text evidence="1">The sequence shown here is derived from an EMBL/GenBank/DDBJ whole genome shotgun (WGS) entry which is preliminary data.</text>
</comment>
<gene>
    <name evidence="1" type="ORF">LCGC14_1405680</name>
</gene>
<name>A0A0F9MXC6_9ZZZZ</name>
<dbReference type="AlphaFoldDB" id="A0A0F9MXC6"/>
<dbReference type="EMBL" id="LAZR01009225">
    <property type="protein sequence ID" value="KKM73917.1"/>
    <property type="molecule type" value="Genomic_DNA"/>
</dbReference>
<accession>A0A0F9MXC6</accession>
<protein>
    <submittedName>
        <fullName evidence="1">Uncharacterized protein</fullName>
    </submittedName>
</protein>
<reference evidence="1" key="1">
    <citation type="journal article" date="2015" name="Nature">
        <title>Complex archaea that bridge the gap between prokaryotes and eukaryotes.</title>
        <authorList>
            <person name="Spang A."/>
            <person name="Saw J.H."/>
            <person name="Jorgensen S.L."/>
            <person name="Zaremba-Niedzwiedzka K."/>
            <person name="Martijn J."/>
            <person name="Lind A.E."/>
            <person name="van Eijk R."/>
            <person name="Schleper C."/>
            <person name="Guy L."/>
            <person name="Ettema T.J."/>
        </authorList>
    </citation>
    <scope>NUCLEOTIDE SEQUENCE</scope>
</reference>
<proteinExistence type="predicted"/>
<organism evidence="1">
    <name type="scientific">marine sediment metagenome</name>
    <dbReference type="NCBI Taxonomy" id="412755"/>
    <lineage>
        <taxon>unclassified sequences</taxon>
        <taxon>metagenomes</taxon>
        <taxon>ecological metagenomes</taxon>
    </lineage>
</organism>
<sequence length="47" mass="5473">MYRLMELLLDEDVPINLSRTRYVVLSCQGVNEGKQLLVYLCPLSEEE</sequence>